<dbReference type="STRING" id="1945662.B0A89_01075"/>
<evidence type="ECO:0000313" key="3">
    <source>
        <dbReference type="Proteomes" id="UP000193017"/>
    </source>
</evidence>
<dbReference type="RefSeq" id="WP_085376557.1">
    <property type="nucleotide sequence ID" value="NZ_CP020612.1"/>
</dbReference>
<dbReference type="AlphaFoldDB" id="A0A1W6CUA7"/>
<dbReference type="InterPro" id="IPR003795">
    <property type="entry name" value="DUF192"/>
</dbReference>
<evidence type="ECO:0000313" key="2">
    <source>
        <dbReference type="EMBL" id="ARJ68448.1"/>
    </source>
</evidence>
<dbReference type="PANTHER" id="PTHR37953:SF1">
    <property type="entry name" value="UPF0127 PROTEIN MJ1496"/>
    <property type="match status" value="1"/>
</dbReference>
<protein>
    <recommendedName>
        <fullName evidence="4">DUF192 domain-containing protein</fullName>
    </recommendedName>
</protein>
<keyword evidence="1" id="KW-0732">Signal</keyword>
<dbReference type="Gene3D" id="2.60.120.1140">
    <property type="entry name" value="Protein of unknown function DUF192"/>
    <property type="match status" value="1"/>
</dbReference>
<evidence type="ECO:0000256" key="1">
    <source>
        <dbReference type="SAM" id="SignalP"/>
    </source>
</evidence>
<dbReference type="PANTHER" id="PTHR37953">
    <property type="entry name" value="UPF0127 PROTEIN MJ1496"/>
    <property type="match status" value="1"/>
</dbReference>
<proteinExistence type="predicted"/>
<reference evidence="2 3" key="1">
    <citation type="submission" date="2017-03" db="EMBL/GenBank/DDBJ databases">
        <title>Genome sequence of Paracoccus contaminans isolated from a water microcosm.</title>
        <authorList>
            <person name="Aurass P."/>
            <person name="Karste S."/>
            <person name="Trost E."/>
            <person name="Glaeser S.P."/>
            <person name="Kaempfer P."/>
            <person name="Flieger A."/>
        </authorList>
    </citation>
    <scope>NUCLEOTIDE SEQUENCE [LARGE SCALE GENOMIC DNA]</scope>
    <source>
        <strain evidence="3">RKI 16-01929T\LMG 29738T\CCM 8701T\CIP 111112T</strain>
    </source>
</reference>
<accession>A0A1W6CUA7</accession>
<feature type="signal peptide" evidence="1">
    <location>
        <begin position="1"/>
        <end position="23"/>
    </location>
</feature>
<feature type="chain" id="PRO_5012325804" description="DUF192 domain-containing protein" evidence="1">
    <location>
        <begin position="24"/>
        <end position="168"/>
    </location>
</feature>
<gene>
    <name evidence="2" type="ORF">B0A89_01075</name>
</gene>
<dbReference type="InterPro" id="IPR038695">
    <property type="entry name" value="Saro_0823-like_sf"/>
</dbReference>
<evidence type="ECO:0008006" key="4">
    <source>
        <dbReference type="Google" id="ProtNLM"/>
    </source>
</evidence>
<keyword evidence="3" id="KW-1185">Reference proteome</keyword>
<dbReference type="OrthoDB" id="9808290at2"/>
<sequence length="168" mass="17715">MRGRIILGAWAVLAALVPPGARALDMACDPATAQIVTPEGKVINLAVEIADDFDERAHGLMGRKSLAPMSGMLFVYETPRPASFWMKNTLISLDMLFFDAAGVLRSVHPQARPLDLTPIAGAEPGDPHPERLLVLEIAGGEAARLGIGPGARLAHPAVPQDGAALPCR</sequence>
<name>A0A1W6CUA7_9RHOB</name>
<dbReference type="EMBL" id="CP020612">
    <property type="protein sequence ID" value="ARJ68448.1"/>
    <property type="molecule type" value="Genomic_DNA"/>
</dbReference>
<dbReference type="Pfam" id="PF02643">
    <property type="entry name" value="DUF192"/>
    <property type="match status" value="1"/>
</dbReference>
<dbReference type="KEGG" id="pcon:B0A89_01075"/>
<dbReference type="Proteomes" id="UP000193017">
    <property type="component" value="Chromosome"/>
</dbReference>
<organism evidence="2 3">
    <name type="scientific">Paracoccus contaminans</name>
    <dbReference type="NCBI Taxonomy" id="1945662"/>
    <lineage>
        <taxon>Bacteria</taxon>
        <taxon>Pseudomonadati</taxon>
        <taxon>Pseudomonadota</taxon>
        <taxon>Alphaproteobacteria</taxon>
        <taxon>Rhodobacterales</taxon>
        <taxon>Paracoccaceae</taxon>
        <taxon>Paracoccus</taxon>
    </lineage>
</organism>